<evidence type="ECO:0000256" key="1">
    <source>
        <dbReference type="SAM" id="Phobius"/>
    </source>
</evidence>
<evidence type="ECO:0000313" key="3">
    <source>
        <dbReference type="EMBL" id="NEX01840.1"/>
    </source>
</evidence>
<dbReference type="RefSeq" id="WP_090488038.1">
    <property type="nucleotide sequence ID" value="NZ_VTVE01000002.1"/>
</dbReference>
<dbReference type="AlphaFoldDB" id="A0A6M0LI65"/>
<organism evidence="3 4">
    <name type="scientific">Pseudobutyrivibrio xylanivorans</name>
    <dbReference type="NCBI Taxonomy" id="185007"/>
    <lineage>
        <taxon>Bacteria</taxon>
        <taxon>Bacillati</taxon>
        <taxon>Bacillota</taxon>
        <taxon>Clostridia</taxon>
        <taxon>Lachnospirales</taxon>
        <taxon>Lachnospiraceae</taxon>
        <taxon>Pseudobutyrivibrio</taxon>
    </lineage>
</organism>
<dbReference type="EMBL" id="VTVE01000002">
    <property type="protein sequence ID" value="NEX01840.1"/>
    <property type="molecule type" value="Genomic_DNA"/>
</dbReference>
<dbReference type="Pfam" id="PF13240">
    <property type="entry name" value="Zn_Ribbon_1"/>
    <property type="match status" value="1"/>
</dbReference>
<sequence>MFCNSCGTEVSEFARVCPNCGEPTVKVETREVLGTKWADFLGYFYFWIGCLFGLIGIARLVELSGRSDDLLGGKANLSGYITVAVVLSLVNIALLAVAAVAIINRKRSAGKLVCAVFGYEFVSTIILLIYGSAVLGPGSFSGSDGVRMILDIVLIFVNASYFDNRRDIFVN</sequence>
<gene>
    <name evidence="3" type="ORF">F0Q01_08095</name>
</gene>
<reference evidence="3 4" key="1">
    <citation type="submission" date="2019-09" db="EMBL/GenBank/DDBJ databases">
        <authorList>
            <person name="Pidcock S.E."/>
            <person name="Huws S.A."/>
        </authorList>
    </citation>
    <scope>NUCLEOTIDE SEQUENCE [LARGE SCALE GENOMIC DNA]</scope>
    <source>
        <strain evidence="3 4">MZ8</strain>
    </source>
</reference>
<keyword evidence="1" id="KW-0812">Transmembrane</keyword>
<feature type="transmembrane region" description="Helical" evidence="1">
    <location>
        <begin position="40"/>
        <end position="61"/>
    </location>
</feature>
<feature type="transmembrane region" description="Helical" evidence="1">
    <location>
        <begin position="112"/>
        <end position="133"/>
    </location>
</feature>
<keyword evidence="1" id="KW-0472">Membrane</keyword>
<dbReference type="InterPro" id="IPR026870">
    <property type="entry name" value="Zinc_ribbon_dom"/>
</dbReference>
<protein>
    <submittedName>
        <fullName evidence="3">Zinc ribbon domain-containing protein</fullName>
    </submittedName>
</protein>
<dbReference type="Proteomes" id="UP000473091">
    <property type="component" value="Unassembled WGS sequence"/>
</dbReference>
<evidence type="ECO:0000313" key="4">
    <source>
        <dbReference type="Proteomes" id="UP000473091"/>
    </source>
</evidence>
<evidence type="ECO:0000259" key="2">
    <source>
        <dbReference type="Pfam" id="PF13240"/>
    </source>
</evidence>
<comment type="caution">
    <text evidence="3">The sequence shown here is derived from an EMBL/GenBank/DDBJ whole genome shotgun (WGS) entry which is preliminary data.</text>
</comment>
<name>A0A6M0LI65_PSEXY</name>
<proteinExistence type="predicted"/>
<accession>A0A6M0LI65</accession>
<feature type="transmembrane region" description="Helical" evidence="1">
    <location>
        <begin position="145"/>
        <end position="162"/>
    </location>
</feature>
<feature type="domain" description="Zinc-ribbon" evidence="2">
    <location>
        <begin position="2"/>
        <end position="23"/>
    </location>
</feature>
<reference evidence="3 4" key="2">
    <citation type="submission" date="2020-03" db="EMBL/GenBank/DDBJ databases">
        <title>Investigating the evolutionary divergence of the Butyrivibrio group.</title>
        <authorList>
            <person name="Skvortsov T."/>
            <person name="Santos F.G."/>
            <person name="Ting K.S."/>
            <person name="Creevey C.J."/>
        </authorList>
    </citation>
    <scope>NUCLEOTIDE SEQUENCE [LARGE SCALE GENOMIC DNA]</scope>
    <source>
        <strain evidence="3 4">MZ8</strain>
    </source>
</reference>
<keyword evidence="1" id="KW-1133">Transmembrane helix</keyword>
<feature type="transmembrane region" description="Helical" evidence="1">
    <location>
        <begin position="81"/>
        <end position="103"/>
    </location>
</feature>